<dbReference type="AlphaFoldDB" id="A0AA86SPZ6"/>
<accession>A0AA86SPZ6</accession>
<protein>
    <submittedName>
        <fullName evidence="1">Uncharacterized protein</fullName>
    </submittedName>
</protein>
<proteinExistence type="predicted"/>
<keyword evidence="2" id="KW-1185">Reference proteome</keyword>
<evidence type="ECO:0000313" key="2">
    <source>
        <dbReference type="Proteomes" id="UP001189624"/>
    </source>
</evidence>
<name>A0AA86SPZ6_9FABA</name>
<dbReference type="EMBL" id="OY731404">
    <property type="protein sequence ID" value="CAJ1969507.1"/>
    <property type="molecule type" value="Genomic_DNA"/>
</dbReference>
<evidence type="ECO:0000313" key="1">
    <source>
        <dbReference type="EMBL" id="CAJ1969507.1"/>
    </source>
</evidence>
<reference evidence="1" key="1">
    <citation type="submission" date="2023-10" db="EMBL/GenBank/DDBJ databases">
        <authorList>
            <person name="Domelevo Entfellner J.-B."/>
        </authorList>
    </citation>
    <scope>NUCLEOTIDE SEQUENCE</scope>
</reference>
<dbReference type="Gramene" id="rna-AYBTSS11_LOCUS22294">
    <property type="protein sequence ID" value="CAJ1969507.1"/>
    <property type="gene ID" value="gene-AYBTSS11_LOCUS22294"/>
</dbReference>
<dbReference type="Proteomes" id="UP001189624">
    <property type="component" value="Chromosome 7"/>
</dbReference>
<organism evidence="1 2">
    <name type="scientific">Sphenostylis stenocarpa</name>
    <dbReference type="NCBI Taxonomy" id="92480"/>
    <lineage>
        <taxon>Eukaryota</taxon>
        <taxon>Viridiplantae</taxon>
        <taxon>Streptophyta</taxon>
        <taxon>Embryophyta</taxon>
        <taxon>Tracheophyta</taxon>
        <taxon>Spermatophyta</taxon>
        <taxon>Magnoliopsida</taxon>
        <taxon>eudicotyledons</taxon>
        <taxon>Gunneridae</taxon>
        <taxon>Pentapetalae</taxon>
        <taxon>rosids</taxon>
        <taxon>fabids</taxon>
        <taxon>Fabales</taxon>
        <taxon>Fabaceae</taxon>
        <taxon>Papilionoideae</taxon>
        <taxon>50 kb inversion clade</taxon>
        <taxon>NPAAA clade</taxon>
        <taxon>indigoferoid/millettioid clade</taxon>
        <taxon>Phaseoleae</taxon>
        <taxon>Sphenostylis</taxon>
    </lineage>
</organism>
<sequence>MVEKVFTDQVERMKIVGRWFSQLWKRREEERLRAEEDAWENDDGGADGSWHRVRESEARWLVVVGERWLARGGLRVRGIANGGCCWMKMKWLGSGGVRYQ</sequence>
<gene>
    <name evidence="1" type="ORF">AYBTSS11_LOCUS22294</name>
</gene>